<dbReference type="GO" id="GO:0000160">
    <property type="term" value="P:phosphorelay signal transduction system"/>
    <property type="evidence" value="ECO:0007669"/>
    <property type="project" value="InterPro"/>
</dbReference>
<dbReference type="AlphaFoldDB" id="A0A849VB43"/>
<name>A0A849VB43_9GAMM</name>
<dbReference type="Pfam" id="PF00072">
    <property type="entry name" value="Response_reg"/>
    <property type="match status" value="1"/>
</dbReference>
<keyword evidence="5" id="KW-1185">Reference proteome</keyword>
<organism evidence="4 5">
    <name type="scientific">Pseudoalteromonas caenipelagi</name>
    <dbReference type="NCBI Taxonomy" id="2726988"/>
    <lineage>
        <taxon>Bacteria</taxon>
        <taxon>Pseudomonadati</taxon>
        <taxon>Pseudomonadota</taxon>
        <taxon>Gammaproteobacteria</taxon>
        <taxon>Alteromonadales</taxon>
        <taxon>Pseudoalteromonadaceae</taxon>
        <taxon>Pseudoalteromonas</taxon>
    </lineage>
</organism>
<feature type="domain" description="Response regulatory" evidence="3">
    <location>
        <begin position="1"/>
        <end position="115"/>
    </location>
</feature>
<dbReference type="InterPro" id="IPR001789">
    <property type="entry name" value="Sig_transdc_resp-reg_receiver"/>
</dbReference>
<evidence type="ECO:0000256" key="2">
    <source>
        <dbReference type="PROSITE-ProRule" id="PRU00169"/>
    </source>
</evidence>
<protein>
    <submittedName>
        <fullName evidence="4">Response regulator</fullName>
    </submittedName>
</protein>
<accession>A0A849VB43</accession>
<comment type="caution">
    <text evidence="4">The sequence shown here is derived from an EMBL/GenBank/DDBJ whole genome shotgun (WGS) entry which is preliminary data.</text>
</comment>
<dbReference type="EMBL" id="JABBPG010000002">
    <property type="protein sequence ID" value="NOU50506.1"/>
    <property type="molecule type" value="Genomic_DNA"/>
</dbReference>
<dbReference type="SUPFAM" id="SSF52172">
    <property type="entry name" value="CheY-like"/>
    <property type="match status" value="1"/>
</dbReference>
<gene>
    <name evidence="4" type="ORF">HG263_08125</name>
</gene>
<dbReference type="Proteomes" id="UP000586305">
    <property type="component" value="Unassembled WGS sequence"/>
</dbReference>
<proteinExistence type="predicted"/>
<dbReference type="SMART" id="SM00448">
    <property type="entry name" value="REC"/>
    <property type="match status" value="1"/>
</dbReference>
<dbReference type="InterPro" id="IPR011006">
    <property type="entry name" value="CheY-like_superfamily"/>
</dbReference>
<dbReference type="PANTHER" id="PTHR44591:SF23">
    <property type="entry name" value="CHEY SUBFAMILY"/>
    <property type="match status" value="1"/>
</dbReference>
<dbReference type="PROSITE" id="PS50110">
    <property type="entry name" value="RESPONSE_REGULATORY"/>
    <property type="match status" value="1"/>
</dbReference>
<reference evidence="4 5" key="1">
    <citation type="submission" date="2020-04" db="EMBL/GenBank/DDBJ databases">
        <title>Pseudoalteromonas caenipelagi sp. nov., isolated from a tidal flat.</title>
        <authorList>
            <person name="Park S."/>
            <person name="Yoon J.-H."/>
        </authorList>
    </citation>
    <scope>NUCLEOTIDE SEQUENCE [LARGE SCALE GENOMIC DNA]</scope>
    <source>
        <strain evidence="4 5">JBTF-M23</strain>
    </source>
</reference>
<keyword evidence="1 2" id="KW-0597">Phosphoprotein</keyword>
<feature type="modified residue" description="4-aspartylphosphate" evidence="2">
    <location>
        <position position="47"/>
    </location>
</feature>
<dbReference type="InterPro" id="IPR050595">
    <property type="entry name" value="Bact_response_regulator"/>
</dbReference>
<evidence type="ECO:0000313" key="5">
    <source>
        <dbReference type="Proteomes" id="UP000586305"/>
    </source>
</evidence>
<dbReference type="PANTHER" id="PTHR44591">
    <property type="entry name" value="STRESS RESPONSE REGULATOR PROTEIN 1"/>
    <property type="match status" value="1"/>
</dbReference>
<evidence type="ECO:0000259" key="3">
    <source>
        <dbReference type="PROSITE" id="PS50110"/>
    </source>
</evidence>
<dbReference type="Gene3D" id="3.40.50.2300">
    <property type="match status" value="1"/>
</dbReference>
<evidence type="ECO:0000256" key="1">
    <source>
        <dbReference type="ARBA" id="ARBA00022553"/>
    </source>
</evidence>
<sequence length="368" mass="41414">MSVDDNPQNRAVLEKALGKQHEITSSDGSEPILALMEMHQPQVVLMDIMLGTDYTGYDLVKEIRGHGAYNECEIIFISALTSSEDKLNAYGCGGDDYIAKPVDFQELREKLRRVELRISERDGLKEMYELASNTAFTSMQQASELGELVTFFTDNLEVTDLGILFNNIKLYFANAGVNCCVEFRVAGEYHQFPKATMSDLEREILELGRSAKRIVPFGSNLLFNSPSCSMLIKGIHVDDDDEVIGRLRDNFAILLTIVDSRIDFIEEQIEKHNIRQKAINNLKSQLTDDFASIKNLCQSQDAQISKLVNDLSQAVQLKIITLGLDEEQESELMGLVDETKEVVEETLGLSFVLEDKLKNITERLKAVE</sequence>
<evidence type="ECO:0000313" key="4">
    <source>
        <dbReference type="EMBL" id="NOU50506.1"/>
    </source>
</evidence>